<dbReference type="RefSeq" id="WP_270921023.1">
    <property type="nucleotide sequence ID" value="NZ_CP127247.1"/>
</dbReference>
<dbReference type="EMBL" id="CP127247">
    <property type="protein sequence ID" value="WIY23736.1"/>
    <property type="molecule type" value="Genomic_DNA"/>
</dbReference>
<evidence type="ECO:0000313" key="2">
    <source>
        <dbReference type="Proteomes" id="UP001238334"/>
    </source>
</evidence>
<keyword evidence="2" id="KW-1185">Reference proteome</keyword>
<dbReference type="Proteomes" id="UP001238334">
    <property type="component" value="Chromosome"/>
</dbReference>
<dbReference type="AlphaFoldDB" id="A0A9Y2KXB8"/>
<reference evidence="1 2" key="1">
    <citation type="submission" date="2023-06" db="EMBL/GenBank/DDBJ databases">
        <title>Parasedimentitalea psychrophila sp. nov., a psychrophilic bacterium isolated from deep-sea sediment.</title>
        <authorList>
            <person name="Li A."/>
        </authorList>
    </citation>
    <scope>NUCLEOTIDE SEQUENCE [LARGE SCALE GENOMIC DNA]</scope>
    <source>
        <strain evidence="1 2">QS115</strain>
    </source>
</reference>
<dbReference type="KEGG" id="ppso:QPJ95_13890"/>
<gene>
    <name evidence="1" type="ORF">QPJ95_13890</name>
</gene>
<protein>
    <submittedName>
        <fullName evidence="1">Uncharacterized protein</fullName>
    </submittedName>
</protein>
<evidence type="ECO:0000313" key="1">
    <source>
        <dbReference type="EMBL" id="WIY23736.1"/>
    </source>
</evidence>
<sequence>MKLSQFISLLSAMLGAEEKTIRMIVRYLREAGLFTTGARGVNSPDITALDAVRVIIAYMASPSSSKAVKDVLYFGALQPDLRADQNDHTWPLGLDPNKNLEQTLVDLLENRVSNYKLISWGMLRLSDTGGAWIEAQENVQEYHHREQWSEMRDATEARGTDKGKRLRREGKFPLNEMETIARTTGTKVHRSAEYCIADLQGIGIELLGWEVE</sequence>
<accession>A0A9Y2KXB8</accession>
<name>A0A9Y2KXB8_9RHOB</name>
<organism evidence="1 2">
    <name type="scientific">Parasedimentitalea psychrophila</name>
    <dbReference type="NCBI Taxonomy" id="2997337"/>
    <lineage>
        <taxon>Bacteria</taxon>
        <taxon>Pseudomonadati</taxon>
        <taxon>Pseudomonadota</taxon>
        <taxon>Alphaproteobacteria</taxon>
        <taxon>Rhodobacterales</taxon>
        <taxon>Paracoccaceae</taxon>
        <taxon>Parasedimentitalea</taxon>
    </lineage>
</organism>
<proteinExistence type="predicted"/>